<evidence type="ECO:0000256" key="3">
    <source>
        <dbReference type="ARBA" id="ARBA00022801"/>
    </source>
</evidence>
<dbReference type="FunCoup" id="B3RSH3">
    <property type="interactions" value="368"/>
</dbReference>
<dbReference type="PANTHER" id="PTHR11005">
    <property type="entry name" value="LYSOSOMAL ACID LIPASE-RELATED"/>
    <property type="match status" value="1"/>
</dbReference>
<evidence type="ECO:0000256" key="1">
    <source>
        <dbReference type="ARBA" id="ARBA00010701"/>
    </source>
</evidence>
<keyword evidence="2 9" id="KW-0732">Signal</keyword>
<dbReference type="FunFam" id="3.40.50.1820:FF:000021">
    <property type="entry name" value="Lipase"/>
    <property type="match status" value="1"/>
</dbReference>
<dbReference type="InterPro" id="IPR029058">
    <property type="entry name" value="AB_hydrolase_fold"/>
</dbReference>
<organism evidence="11 12">
    <name type="scientific">Trichoplax adhaerens</name>
    <name type="common">Trichoplax reptans</name>
    <dbReference type="NCBI Taxonomy" id="10228"/>
    <lineage>
        <taxon>Eukaryota</taxon>
        <taxon>Metazoa</taxon>
        <taxon>Placozoa</taxon>
        <taxon>Uniplacotomia</taxon>
        <taxon>Trichoplacea</taxon>
        <taxon>Trichoplacidae</taxon>
        <taxon>Trichoplax</taxon>
    </lineage>
</organism>
<dbReference type="HOGENOM" id="CLU_010974_0_0_1"/>
<evidence type="ECO:0000259" key="10">
    <source>
        <dbReference type="Pfam" id="PF04083"/>
    </source>
</evidence>
<feature type="active site" description="Nucleophile" evidence="8">
    <location>
        <position position="176"/>
    </location>
</feature>
<dbReference type="Proteomes" id="UP000009022">
    <property type="component" value="Unassembled WGS sequence"/>
</dbReference>
<dbReference type="Gene3D" id="3.40.50.1820">
    <property type="entry name" value="alpha/beta hydrolase"/>
    <property type="match status" value="1"/>
</dbReference>
<reference evidence="11 12" key="1">
    <citation type="journal article" date="2008" name="Nature">
        <title>The Trichoplax genome and the nature of placozoans.</title>
        <authorList>
            <person name="Srivastava M."/>
            <person name="Begovic E."/>
            <person name="Chapman J."/>
            <person name="Putnam N.H."/>
            <person name="Hellsten U."/>
            <person name="Kawashima T."/>
            <person name="Kuo A."/>
            <person name="Mitros T."/>
            <person name="Salamov A."/>
            <person name="Carpenter M.L."/>
            <person name="Signorovitch A.Y."/>
            <person name="Moreno M.A."/>
            <person name="Kamm K."/>
            <person name="Grimwood J."/>
            <person name="Schmutz J."/>
            <person name="Shapiro H."/>
            <person name="Grigoriev I.V."/>
            <person name="Buss L.W."/>
            <person name="Schierwater B."/>
            <person name="Dellaporta S.L."/>
            <person name="Rokhsar D.S."/>
        </authorList>
    </citation>
    <scope>NUCLEOTIDE SEQUENCE [LARGE SCALE GENOMIC DNA]</scope>
    <source>
        <strain evidence="11 12">Grell-BS-1999</strain>
    </source>
</reference>
<accession>B3RSH3</accession>
<dbReference type="eggNOG" id="KOG2624">
    <property type="taxonomic scope" value="Eukaryota"/>
</dbReference>
<dbReference type="CTD" id="6752267"/>
<feature type="chain" id="PRO_5002798243" description="Lipase" evidence="9">
    <location>
        <begin position="20"/>
        <end position="409"/>
    </location>
</feature>
<dbReference type="PIRSF" id="PIRSF000862">
    <property type="entry name" value="Steryl_ester_lip"/>
    <property type="match status" value="1"/>
</dbReference>
<dbReference type="ESTHER" id="triad-b3rsh3">
    <property type="family name" value="Acidic_Lipase"/>
</dbReference>
<evidence type="ECO:0000256" key="7">
    <source>
        <dbReference type="PIRNR" id="PIRNR000862"/>
    </source>
</evidence>
<evidence type="ECO:0000313" key="11">
    <source>
        <dbReference type="EMBL" id="EDV27058.1"/>
    </source>
</evidence>
<evidence type="ECO:0000256" key="9">
    <source>
        <dbReference type="SAM" id="SignalP"/>
    </source>
</evidence>
<keyword evidence="4 7" id="KW-0442">Lipid degradation</keyword>
<dbReference type="PhylomeDB" id="B3RSH3"/>
<keyword evidence="6" id="KW-0325">Glycoprotein</keyword>
<evidence type="ECO:0000313" key="12">
    <source>
        <dbReference type="Proteomes" id="UP000009022"/>
    </source>
</evidence>
<dbReference type="STRING" id="10228.B3RSH3"/>
<dbReference type="KEGG" id="tad:TRIADDRAFT_54597"/>
<name>B3RSH3_TRIAD</name>
<dbReference type="EMBL" id="DS985243">
    <property type="protein sequence ID" value="EDV27058.1"/>
    <property type="molecule type" value="Genomic_DNA"/>
</dbReference>
<evidence type="ECO:0000256" key="8">
    <source>
        <dbReference type="PIRSR" id="PIRSR000862-1"/>
    </source>
</evidence>
<evidence type="ECO:0000256" key="4">
    <source>
        <dbReference type="ARBA" id="ARBA00022963"/>
    </source>
</evidence>
<feature type="active site" description="Charge relay system" evidence="8">
    <location>
        <position position="378"/>
    </location>
</feature>
<dbReference type="OMA" id="GTMHQIG"/>
<dbReference type="RefSeq" id="XP_002111054.1">
    <property type="nucleotide sequence ID" value="XM_002111018.1"/>
</dbReference>
<gene>
    <name evidence="11" type="ORF">TRIADDRAFT_54597</name>
</gene>
<dbReference type="AlphaFoldDB" id="B3RSH3"/>
<evidence type="ECO:0000256" key="2">
    <source>
        <dbReference type="ARBA" id="ARBA00022729"/>
    </source>
</evidence>
<keyword evidence="3 7" id="KW-0378">Hydrolase</keyword>
<dbReference type="GO" id="GO:0016042">
    <property type="term" value="P:lipid catabolic process"/>
    <property type="evidence" value="ECO:0007669"/>
    <property type="project" value="UniProtKB-KW"/>
</dbReference>
<dbReference type="InterPro" id="IPR006693">
    <property type="entry name" value="AB_hydrolase_lipase"/>
</dbReference>
<sequence>MQRLLILYVNAIVCGFAFAVLTTENSNGDPDIGVNVTKLITSKGYPVENHFVKTEDGFILNIQRIPQGREKPIDVNYDKRKPVVFLMHCLLCSSADWVINLSNESLGFILADNELDVWLGNVRGNTYSRNHVTLKPDQDAFWNWSWDEIAKYDLPAMLEYVLNFTKQSHLVYVGHSQGTLVAFAEFSKNHVLAKKVKLFVALAPITTIDHIKSGLKYLAYISQDLSDLFQLLGYKDFLPNDFLIKLLATEVCGTRYLNKLCEDMIFLITGFDKPQLNVTRLPVYLSHTPAGTSVRNMLHFAQMYLSKKFQMFDFGNKHENKLHYDQTTPPIYHVNKMHVPTAVFSGGHDFLADPTDVKSLLSKIPNLVFNRTLSDYEHLDFIWGLNSATKVYRETVRLIMKYTGILKKP</sequence>
<feature type="domain" description="Partial AB-hydrolase lipase" evidence="10">
    <location>
        <begin position="36"/>
        <end position="101"/>
    </location>
</feature>
<proteinExistence type="inferred from homology"/>
<dbReference type="GO" id="GO:0006629">
    <property type="term" value="P:lipid metabolic process"/>
    <property type="evidence" value="ECO:0000318"/>
    <property type="project" value="GO_Central"/>
</dbReference>
<dbReference type="GeneID" id="6752267"/>
<evidence type="ECO:0000256" key="5">
    <source>
        <dbReference type="ARBA" id="ARBA00023098"/>
    </source>
</evidence>
<protein>
    <recommendedName>
        <fullName evidence="7">Lipase</fullName>
    </recommendedName>
</protein>
<feature type="signal peptide" evidence="9">
    <location>
        <begin position="1"/>
        <end position="19"/>
    </location>
</feature>
<dbReference type="InterPro" id="IPR025483">
    <property type="entry name" value="Lipase_euk"/>
</dbReference>
<dbReference type="InParanoid" id="B3RSH3"/>
<dbReference type="OrthoDB" id="9974421at2759"/>
<dbReference type="SUPFAM" id="SSF53474">
    <property type="entry name" value="alpha/beta-Hydrolases"/>
    <property type="match status" value="1"/>
</dbReference>
<evidence type="ECO:0000256" key="6">
    <source>
        <dbReference type="ARBA" id="ARBA00023180"/>
    </source>
</evidence>
<feature type="active site" description="Charge relay system" evidence="8">
    <location>
        <position position="349"/>
    </location>
</feature>
<dbReference type="Pfam" id="PF04083">
    <property type="entry name" value="Abhydro_lipase"/>
    <property type="match status" value="1"/>
</dbReference>
<keyword evidence="12" id="KW-1185">Reference proteome</keyword>
<comment type="similarity">
    <text evidence="1 7">Belongs to the AB hydrolase superfamily. Lipase family.</text>
</comment>
<keyword evidence="5" id="KW-0443">Lipid metabolism</keyword>
<dbReference type="GO" id="GO:0016298">
    <property type="term" value="F:lipase activity"/>
    <property type="evidence" value="ECO:0000318"/>
    <property type="project" value="GO_Central"/>
</dbReference>